<keyword evidence="5" id="KW-0833">Ubl conjugation pathway</keyword>
<dbReference type="Gene3D" id="3.90.70.10">
    <property type="entry name" value="Cysteine proteinases"/>
    <property type="match status" value="1"/>
</dbReference>
<dbReference type="RefSeq" id="XP_004179052.1">
    <property type="nucleotide sequence ID" value="XM_004179004.1"/>
</dbReference>
<dbReference type="GeneID" id="14493803"/>
<dbReference type="eggNOG" id="KOG1867">
    <property type="taxonomic scope" value="Eukaryota"/>
</dbReference>
<evidence type="ECO:0000256" key="2">
    <source>
        <dbReference type="ARBA" id="ARBA00009085"/>
    </source>
</evidence>
<evidence type="ECO:0000256" key="1">
    <source>
        <dbReference type="ARBA" id="ARBA00000707"/>
    </source>
</evidence>
<evidence type="ECO:0000313" key="10">
    <source>
        <dbReference type="EMBL" id="CCH59533.1"/>
    </source>
</evidence>
<dbReference type="OMA" id="HAREPIE"/>
<reference evidence="10 11" key="1">
    <citation type="journal article" date="2011" name="Proc. Natl. Acad. Sci. U.S.A.">
        <title>Evolutionary erosion of yeast sex chromosomes by mating-type switching accidents.</title>
        <authorList>
            <person name="Gordon J.L."/>
            <person name="Armisen D."/>
            <person name="Proux-Wera E."/>
            <person name="Oheigeartaigh S.S."/>
            <person name="Byrne K.P."/>
            <person name="Wolfe K.H."/>
        </authorList>
    </citation>
    <scope>NUCLEOTIDE SEQUENCE [LARGE SCALE GENOMIC DNA]</scope>
    <source>
        <strain evidence="11">ATCC 34711 / CBS 6284 / DSM 70876 / NBRC 10599 / NRRL Y-10934 / UCD 77-7</strain>
    </source>
</reference>
<dbReference type="InterPro" id="IPR028889">
    <property type="entry name" value="USP"/>
</dbReference>
<dbReference type="SUPFAM" id="SSF54001">
    <property type="entry name" value="Cysteine proteinases"/>
    <property type="match status" value="1"/>
</dbReference>
<feature type="domain" description="USP" evidence="9">
    <location>
        <begin position="1"/>
        <end position="384"/>
    </location>
</feature>
<dbReference type="GO" id="GO:0016579">
    <property type="term" value="P:protein deubiquitination"/>
    <property type="evidence" value="ECO:0007669"/>
    <property type="project" value="InterPro"/>
</dbReference>
<dbReference type="InterPro" id="IPR001394">
    <property type="entry name" value="Peptidase_C19_UCH"/>
</dbReference>
<dbReference type="InParanoid" id="I2GZI1"/>
<dbReference type="Pfam" id="PF00443">
    <property type="entry name" value="UCH"/>
    <property type="match status" value="1"/>
</dbReference>
<comment type="similarity">
    <text evidence="2">Belongs to the peptidase C19 family.</text>
</comment>
<keyword evidence="6" id="KW-0378">Hydrolase</keyword>
<name>I2GZI1_HENB6</name>
<evidence type="ECO:0000256" key="3">
    <source>
        <dbReference type="ARBA" id="ARBA00012759"/>
    </source>
</evidence>
<proteinExistence type="inferred from homology"/>
<dbReference type="KEGG" id="tbl:TBLA_0B07160"/>
<dbReference type="AlphaFoldDB" id="I2GZI1"/>
<dbReference type="InterPro" id="IPR050164">
    <property type="entry name" value="Peptidase_C19"/>
</dbReference>
<evidence type="ECO:0000256" key="7">
    <source>
        <dbReference type="ARBA" id="ARBA00022807"/>
    </source>
</evidence>
<evidence type="ECO:0000256" key="4">
    <source>
        <dbReference type="ARBA" id="ARBA00022670"/>
    </source>
</evidence>
<keyword evidence="4" id="KW-0645">Protease</keyword>
<evidence type="ECO:0000313" key="11">
    <source>
        <dbReference type="Proteomes" id="UP000002866"/>
    </source>
</evidence>
<dbReference type="MEROPS" id="C19.002"/>
<dbReference type="EC" id="3.4.19.12" evidence="3"/>
<keyword evidence="11" id="KW-1185">Reference proteome</keyword>
<accession>I2GZI1</accession>
<evidence type="ECO:0000256" key="5">
    <source>
        <dbReference type="ARBA" id="ARBA00022786"/>
    </source>
</evidence>
<dbReference type="GO" id="GO:0005829">
    <property type="term" value="C:cytosol"/>
    <property type="evidence" value="ECO:0007669"/>
    <property type="project" value="TreeGrafter"/>
</dbReference>
<dbReference type="EMBL" id="HE806317">
    <property type="protein sequence ID" value="CCH59533.1"/>
    <property type="molecule type" value="Genomic_DNA"/>
</dbReference>
<evidence type="ECO:0000259" key="9">
    <source>
        <dbReference type="PROSITE" id="PS50235"/>
    </source>
</evidence>
<feature type="region of interest" description="Disordered" evidence="8">
    <location>
        <begin position="335"/>
        <end position="360"/>
    </location>
</feature>
<evidence type="ECO:0000256" key="8">
    <source>
        <dbReference type="SAM" id="MobiDB-lite"/>
    </source>
</evidence>
<keyword evidence="7" id="KW-0788">Thiol protease</keyword>
<feature type="compositionally biased region" description="Polar residues" evidence="8">
    <location>
        <begin position="343"/>
        <end position="357"/>
    </location>
</feature>
<comment type="catalytic activity">
    <reaction evidence="1">
        <text>Thiol-dependent hydrolysis of ester, thioester, amide, peptide and isopeptide bonds formed by the C-terminal Gly of ubiquitin (a 76-residue protein attached to proteins as an intracellular targeting signal).</text>
        <dbReference type="EC" id="3.4.19.12"/>
    </reaction>
</comment>
<organism evidence="10 11">
    <name type="scientific">Henningerozyma blattae (strain ATCC 34711 / CBS 6284 / DSM 70876 / NBRC 10599 / NRRL Y-10934 / UCD 77-7)</name>
    <name type="common">Yeast</name>
    <name type="synonym">Tetrapisispora blattae</name>
    <dbReference type="NCBI Taxonomy" id="1071380"/>
    <lineage>
        <taxon>Eukaryota</taxon>
        <taxon>Fungi</taxon>
        <taxon>Dikarya</taxon>
        <taxon>Ascomycota</taxon>
        <taxon>Saccharomycotina</taxon>
        <taxon>Saccharomycetes</taxon>
        <taxon>Saccharomycetales</taxon>
        <taxon>Saccharomycetaceae</taxon>
        <taxon>Henningerozyma</taxon>
    </lineage>
</organism>
<dbReference type="GO" id="GO:0005634">
    <property type="term" value="C:nucleus"/>
    <property type="evidence" value="ECO:0007669"/>
    <property type="project" value="TreeGrafter"/>
</dbReference>
<gene>
    <name evidence="10" type="primary">TBLA0B07160</name>
    <name evidence="10" type="ORF">TBLA_0B07160</name>
</gene>
<dbReference type="PANTHER" id="PTHR24006:SF888">
    <property type="entry name" value="UBIQUITIN CARBOXYL-TERMINAL HYDROLASE 30"/>
    <property type="match status" value="1"/>
</dbReference>
<dbReference type="OrthoDB" id="2020758at2759"/>
<dbReference type="InterPro" id="IPR038765">
    <property type="entry name" value="Papain-like_cys_pep_sf"/>
</dbReference>
<dbReference type="Proteomes" id="UP000002866">
    <property type="component" value="Chromosome 2"/>
</dbReference>
<evidence type="ECO:0000256" key="6">
    <source>
        <dbReference type="ARBA" id="ARBA00022801"/>
    </source>
</evidence>
<dbReference type="GO" id="GO:0006508">
    <property type="term" value="P:proteolysis"/>
    <property type="evidence" value="ECO:0007669"/>
    <property type="project" value="UniProtKB-KW"/>
</dbReference>
<protein>
    <recommendedName>
        <fullName evidence="3">ubiquitinyl hydrolase 1</fullName>
        <ecNumber evidence="3">3.4.19.12</ecNumber>
    </recommendedName>
</protein>
<dbReference type="GO" id="GO:0004843">
    <property type="term" value="F:cysteine-type deubiquitinase activity"/>
    <property type="evidence" value="ECO:0007669"/>
    <property type="project" value="UniProtKB-EC"/>
</dbReference>
<dbReference type="PROSITE" id="PS50235">
    <property type="entry name" value="USP_3"/>
    <property type="match status" value="1"/>
</dbReference>
<sequence>MIDEKNQDVVLGYAQQDAQEFFQAILAKLEKNVKQIEHIPLKEKNKSNQNNILKSIPFEKLPSDALLGHDHLDKVGTVFIPTDQINPNLIKNNESINSSNTNQLFTPFKLITPLDGIIAERIGCLNCGENGGIRYSVSSSLSLNLPNYTNDSISLYELLSNYTQPEIIEQVNCNRCTLASMYDSINSKLKELTSEDVNINQIDNNTQEDENSTIEKTSMAINDSNNKLKSVLTERLNTISNVLSKPVIDDDSFKTLSTSNMTCQTSKSKQLLISRPPPLLSIHINRSVFDPTTYQIRKNNSRVLFESRLNLNGFCCNIDEINLDARLPMNKRDVTPDEKINESSELLPTPSNSQTPSADFLDSKNEKYLIQIQMNYLMMMMMMK</sequence>
<dbReference type="PANTHER" id="PTHR24006">
    <property type="entry name" value="UBIQUITIN CARBOXYL-TERMINAL HYDROLASE"/>
    <property type="match status" value="1"/>
</dbReference>
<dbReference type="HOGENOM" id="CLU_719968_0_0_1"/>
<dbReference type="STRING" id="1071380.I2GZI1"/>